<dbReference type="EMBL" id="LUEZ02000040">
    <property type="protein sequence ID" value="RDB26116.1"/>
    <property type="molecule type" value="Genomic_DNA"/>
</dbReference>
<dbReference type="InParanoid" id="A0A369K5F4"/>
<name>A0A369K5F4_HYPMA</name>
<feature type="compositionally biased region" description="Low complexity" evidence="1">
    <location>
        <begin position="557"/>
        <end position="570"/>
    </location>
</feature>
<protein>
    <submittedName>
        <fullName evidence="2">Uncharacterized protein</fullName>
    </submittedName>
</protein>
<evidence type="ECO:0000313" key="3">
    <source>
        <dbReference type="Proteomes" id="UP000076154"/>
    </source>
</evidence>
<proteinExistence type="predicted"/>
<reference evidence="2" key="1">
    <citation type="submission" date="2018-04" db="EMBL/GenBank/DDBJ databases">
        <title>Whole genome sequencing of Hypsizygus marmoreus.</title>
        <authorList>
            <person name="Choi I.-G."/>
            <person name="Min B."/>
            <person name="Kim J.-G."/>
            <person name="Kim S."/>
            <person name="Oh Y.-L."/>
            <person name="Kong W.-S."/>
            <person name="Park H."/>
            <person name="Jeong J."/>
            <person name="Song E.-S."/>
        </authorList>
    </citation>
    <scope>NUCLEOTIDE SEQUENCE [LARGE SCALE GENOMIC DNA]</scope>
    <source>
        <strain evidence="2">51987-8</strain>
    </source>
</reference>
<gene>
    <name evidence="2" type="ORF">Hypma_006787</name>
</gene>
<feature type="region of interest" description="Disordered" evidence="1">
    <location>
        <begin position="498"/>
        <end position="572"/>
    </location>
</feature>
<organism evidence="2 3">
    <name type="scientific">Hypsizygus marmoreus</name>
    <name type="common">White beech mushroom</name>
    <name type="synonym">Agaricus marmoreus</name>
    <dbReference type="NCBI Taxonomy" id="39966"/>
    <lineage>
        <taxon>Eukaryota</taxon>
        <taxon>Fungi</taxon>
        <taxon>Dikarya</taxon>
        <taxon>Basidiomycota</taxon>
        <taxon>Agaricomycotina</taxon>
        <taxon>Agaricomycetes</taxon>
        <taxon>Agaricomycetidae</taxon>
        <taxon>Agaricales</taxon>
        <taxon>Tricholomatineae</taxon>
        <taxon>Lyophyllaceae</taxon>
        <taxon>Hypsizygus</taxon>
    </lineage>
</organism>
<dbReference type="OrthoDB" id="3168445at2759"/>
<feature type="region of interest" description="Disordered" evidence="1">
    <location>
        <begin position="347"/>
        <end position="367"/>
    </location>
</feature>
<dbReference type="AlphaFoldDB" id="A0A369K5F4"/>
<accession>A0A369K5F4</accession>
<evidence type="ECO:0000256" key="1">
    <source>
        <dbReference type="SAM" id="MobiDB-lite"/>
    </source>
</evidence>
<feature type="region of interest" description="Disordered" evidence="1">
    <location>
        <begin position="48"/>
        <end position="204"/>
    </location>
</feature>
<feature type="compositionally biased region" description="Polar residues" evidence="1">
    <location>
        <begin position="358"/>
        <end position="367"/>
    </location>
</feature>
<feature type="compositionally biased region" description="Polar residues" evidence="1">
    <location>
        <begin position="98"/>
        <end position="112"/>
    </location>
</feature>
<comment type="caution">
    <text evidence="2">The sequence shown here is derived from an EMBL/GenBank/DDBJ whole genome shotgun (WGS) entry which is preliminary data.</text>
</comment>
<evidence type="ECO:0000313" key="2">
    <source>
        <dbReference type="EMBL" id="RDB26116.1"/>
    </source>
</evidence>
<dbReference type="Proteomes" id="UP000076154">
    <property type="component" value="Unassembled WGS sequence"/>
</dbReference>
<feature type="region of interest" description="Disordered" evidence="1">
    <location>
        <begin position="1"/>
        <end position="35"/>
    </location>
</feature>
<feature type="region of interest" description="Disordered" evidence="1">
    <location>
        <begin position="227"/>
        <end position="302"/>
    </location>
</feature>
<keyword evidence="3" id="KW-1185">Reference proteome</keyword>
<feature type="compositionally biased region" description="Basic and acidic residues" evidence="1">
    <location>
        <begin position="162"/>
        <end position="173"/>
    </location>
</feature>
<sequence length="689" mass="73329">MMATATNTGRRFLGDTGSLASFRANGTPSSPPSLKAMSLKAKKSMGLGLLGVKRGTQSNNGDVRNGIREKDSNVAHPQIVVSQTTEEVPFTRRVEDATFTTETKAQNQNRSNPTPPPKPPTRTHTVIKLISTKLRARSPPGSHPPPVCRPRSPLPTSGFASKESRDAALRERGLLPPLKPNMDLSRAEQEQDQHIPVLPPPTNEQTLAVVGNMTRKVSAASLIKQEWEAKNKVSKSASTQRERMDNFKFGGLSSPVVPQKDGLAPPTDLTPVAELDTPLPSPEIPQTDGPMSAPLLDEGEPAPKLMSDISRLPDEENTNTTINSQIALAKIPSSLSELCLVPLPPSPLPSPKILPRTPSGNDITTHVSPLAASANPLLLAIPSTPPSSTLQPSQAPLISFSPPTPSSPGTSSQTDALNLSLSPTLSNPCQLDRASSELTPSLDISSYTMTVSTLHTSESLPNMGTRLRTGASKVKVDEYINNIPVIIESPVEESFIRSSVSEGTIPHRPSEASESASPHTRTGRPRGNTNPTRSSTEPPVERRKTLNPFKRSHTTESPNPNLSASLSSSSGPLRRISMASLRSVVGSLSRSKTTGVLQPRAAGGFDASHLPPSPTIPASFAEHAGRSPVTSPTRVVFGGSAKPAPLPVQRPSARQGVSPRLHSRGSILIEASMIEDEESRRMTELAFLG</sequence>
<feature type="region of interest" description="Disordered" evidence="1">
    <location>
        <begin position="640"/>
        <end position="661"/>
    </location>
</feature>
<feature type="region of interest" description="Disordered" evidence="1">
    <location>
        <begin position="383"/>
        <end position="424"/>
    </location>
</feature>
<feature type="compositionally biased region" description="Polar residues" evidence="1">
    <location>
        <begin position="527"/>
        <end position="537"/>
    </location>
</feature>